<evidence type="ECO:0000313" key="4">
    <source>
        <dbReference type="Proteomes" id="UP000249890"/>
    </source>
</evidence>
<dbReference type="InterPro" id="IPR012223">
    <property type="entry name" value="TEII"/>
</dbReference>
<reference evidence="3 4" key="1">
    <citation type="submission" date="2017-06" db="EMBL/GenBank/DDBJ databases">
        <title>Complete genome sequence of Paenibacillus donghaensis KCTC 13049T isolated from East Sea sediment, South Korea.</title>
        <authorList>
            <person name="Jung B.K."/>
            <person name="Hong S.-J."/>
            <person name="Shin J.-H."/>
        </authorList>
    </citation>
    <scope>NUCLEOTIDE SEQUENCE [LARGE SCALE GENOMIC DNA]</scope>
    <source>
        <strain evidence="3 4">KCTC 13049</strain>
    </source>
</reference>
<dbReference type="Proteomes" id="UP000249890">
    <property type="component" value="Chromosome"/>
</dbReference>
<evidence type="ECO:0000256" key="1">
    <source>
        <dbReference type="ARBA" id="ARBA00007169"/>
    </source>
</evidence>
<dbReference type="InterPro" id="IPR029058">
    <property type="entry name" value="AB_hydrolase_fold"/>
</dbReference>
<protein>
    <recommendedName>
        <fullName evidence="2">Thioesterase domain-containing protein</fullName>
    </recommendedName>
</protein>
<name>A0A2Z2KAJ4_9BACL</name>
<keyword evidence="4" id="KW-1185">Reference proteome</keyword>
<dbReference type="EMBL" id="CP021780">
    <property type="protein sequence ID" value="ASA20595.1"/>
    <property type="molecule type" value="Genomic_DNA"/>
</dbReference>
<organism evidence="3 4">
    <name type="scientific">Paenibacillus donghaensis</name>
    <dbReference type="NCBI Taxonomy" id="414771"/>
    <lineage>
        <taxon>Bacteria</taxon>
        <taxon>Bacillati</taxon>
        <taxon>Bacillota</taxon>
        <taxon>Bacilli</taxon>
        <taxon>Bacillales</taxon>
        <taxon>Paenibacillaceae</taxon>
        <taxon>Paenibacillus</taxon>
    </lineage>
</organism>
<accession>A0A2Z2KAJ4</accession>
<evidence type="ECO:0000259" key="2">
    <source>
        <dbReference type="Pfam" id="PF00975"/>
    </source>
</evidence>
<dbReference type="InterPro" id="IPR001031">
    <property type="entry name" value="Thioesterase"/>
</dbReference>
<dbReference type="Gene3D" id="3.40.50.1820">
    <property type="entry name" value="alpha/beta hydrolase"/>
    <property type="match status" value="1"/>
</dbReference>
<dbReference type="KEGG" id="pdh:B9T62_07170"/>
<sequence>MRQVKLFCLPYGGGSAYSYLKWKSELADVVQLCPVELTGRGKRFSEPYYNSIEEAVDDVYKSIKPDLNQTPYAIFGHSMGSIILYELYFKIMEMNHKAPVHLFISGRKAPEIPDYEITYNLPELEFTNKVMQYEGTPREIFDNKELADIFIPLLRADFKIVQTYQYKPTGRKMDTNVTVMYGKDDIYTYGDTGSWKKHVNGSCEFHVFNGGHFFIHNDKHKVVEVINTALLNSFFAR</sequence>
<dbReference type="PANTHER" id="PTHR11487">
    <property type="entry name" value="THIOESTERASE"/>
    <property type="match status" value="1"/>
</dbReference>
<gene>
    <name evidence="3" type="ORF">B9T62_07170</name>
</gene>
<dbReference type="GO" id="GO:0008610">
    <property type="term" value="P:lipid biosynthetic process"/>
    <property type="evidence" value="ECO:0007669"/>
    <property type="project" value="TreeGrafter"/>
</dbReference>
<evidence type="ECO:0000313" key="3">
    <source>
        <dbReference type="EMBL" id="ASA20595.1"/>
    </source>
</evidence>
<dbReference type="OrthoDB" id="2213423at2"/>
<comment type="similarity">
    <text evidence="1">Belongs to the thioesterase family.</text>
</comment>
<dbReference type="PANTHER" id="PTHR11487:SF0">
    <property type="entry name" value="S-ACYL FATTY ACID SYNTHASE THIOESTERASE, MEDIUM CHAIN"/>
    <property type="match status" value="1"/>
</dbReference>
<dbReference type="RefSeq" id="WP_087914613.1">
    <property type="nucleotide sequence ID" value="NZ_CP021780.1"/>
</dbReference>
<dbReference type="Pfam" id="PF00975">
    <property type="entry name" value="Thioesterase"/>
    <property type="match status" value="1"/>
</dbReference>
<dbReference type="SUPFAM" id="SSF53474">
    <property type="entry name" value="alpha/beta-Hydrolases"/>
    <property type="match status" value="1"/>
</dbReference>
<feature type="domain" description="Thioesterase" evidence="2">
    <location>
        <begin position="5"/>
        <end position="228"/>
    </location>
</feature>
<proteinExistence type="inferred from homology"/>
<dbReference type="AlphaFoldDB" id="A0A2Z2KAJ4"/>